<evidence type="ECO:0000259" key="3">
    <source>
        <dbReference type="PROSITE" id="PS51109"/>
    </source>
</evidence>
<feature type="domain" description="G5" evidence="3">
    <location>
        <begin position="165"/>
        <end position="245"/>
    </location>
</feature>
<dbReference type="Pfam" id="PF06725">
    <property type="entry name" value="3D"/>
    <property type="match status" value="1"/>
</dbReference>
<dbReference type="InterPro" id="IPR010611">
    <property type="entry name" value="3D_dom"/>
</dbReference>
<accession>A0A7X0RYY9</accession>
<evidence type="ECO:0000313" key="4">
    <source>
        <dbReference type="EMBL" id="MBB6674895.1"/>
    </source>
</evidence>
<dbReference type="Gene3D" id="2.40.40.10">
    <property type="entry name" value="RlpA-like domain"/>
    <property type="match status" value="1"/>
</dbReference>
<feature type="transmembrane region" description="Helical" evidence="2">
    <location>
        <begin position="30"/>
        <end position="49"/>
    </location>
</feature>
<dbReference type="GO" id="GO:0019867">
    <property type="term" value="C:outer membrane"/>
    <property type="evidence" value="ECO:0007669"/>
    <property type="project" value="InterPro"/>
</dbReference>
<dbReference type="SUPFAM" id="SSF50685">
    <property type="entry name" value="Barwin-like endoglucanases"/>
    <property type="match status" value="1"/>
</dbReference>
<dbReference type="Proteomes" id="UP000547209">
    <property type="component" value="Unassembled WGS sequence"/>
</dbReference>
<keyword evidence="1" id="KW-0732">Signal</keyword>
<proteinExistence type="predicted"/>
<dbReference type="PROSITE" id="PS51109">
    <property type="entry name" value="G5"/>
    <property type="match status" value="1"/>
</dbReference>
<organism evidence="4 5">
    <name type="scientific">Cohnella nanjingensis</name>
    <dbReference type="NCBI Taxonomy" id="1387779"/>
    <lineage>
        <taxon>Bacteria</taxon>
        <taxon>Bacillati</taxon>
        <taxon>Bacillota</taxon>
        <taxon>Bacilli</taxon>
        <taxon>Bacillales</taxon>
        <taxon>Paenibacillaceae</taxon>
        <taxon>Cohnella</taxon>
    </lineage>
</organism>
<dbReference type="SMART" id="SM01208">
    <property type="entry name" value="G5"/>
    <property type="match status" value="1"/>
</dbReference>
<keyword evidence="2" id="KW-0472">Membrane</keyword>
<evidence type="ECO:0000313" key="5">
    <source>
        <dbReference type="Proteomes" id="UP000547209"/>
    </source>
</evidence>
<dbReference type="PANTHER" id="PTHR39160:SF4">
    <property type="entry name" value="RESUSCITATION-PROMOTING FACTOR RPFB"/>
    <property type="match status" value="1"/>
</dbReference>
<dbReference type="InterPro" id="IPR007137">
    <property type="entry name" value="DUF348"/>
</dbReference>
<dbReference type="Pfam" id="PF07501">
    <property type="entry name" value="G5"/>
    <property type="match status" value="1"/>
</dbReference>
<dbReference type="PANTHER" id="PTHR39160">
    <property type="entry name" value="CELL WALL-BINDING PROTEIN YOCH"/>
    <property type="match status" value="1"/>
</dbReference>
<dbReference type="GO" id="GO:0004553">
    <property type="term" value="F:hydrolase activity, hydrolyzing O-glycosyl compounds"/>
    <property type="evidence" value="ECO:0007669"/>
    <property type="project" value="InterPro"/>
</dbReference>
<dbReference type="InterPro" id="IPR036908">
    <property type="entry name" value="RlpA-like_sf"/>
</dbReference>
<name>A0A7X0RYY9_9BACL</name>
<dbReference type="EMBL" id="JACJVP010000057">
    <property type="protein sequence ID" value="MBB6674895.1"/>
    <property type="molecule type" value="Genomic_DNA"/>
</dbReference>
<dbReference type="AlphaFoldDB" id="A0A7X0RYY9"/>
<evidence type="ECO:0000256" key="1">
    <source>
        <dbReference type="ARBA" id="ARBA00022729"/>
    </source>
</evidence>
<evidence type="ECO:0000256" key="2">
    <source>
        <dbReference type="SAM" id="Phobius"/>
    </source>
</evidence>
<protein>
    <submittedName>
        <fullName evidence="4">G5 domain-containing protein</fullName>
    </submittedName>
</protein>
<keyword evidence="2" id="KW-0812">Transmembrane</keyword>
<reference evidence="4 5" key="1">
    <citation type="submission" date="2020-08" db="EMBL/GenBank/DDBJ databases">
        <title>Cohnella phylogeny.</title>
        <authorList>
            <person name="Dunlap C."/>
        </authorList>
    </citation>
    <scope>NUCLEOTIDE SEQUENCE [LARGE SCALE GENOMIC DNA]</scope>
    <source>
        <strain evidence="4 5">DSM 28246</strain>
    </source>
</reference>
<dbReference type="InterPro" id="IPR051933">
    <property type="entry name" value="Resuscitation_pf_RpfB"/>
</dbReference>
<comment type="caution">
    <text evidence="4">The sequence shown here is derived from an EMBL/GenBank/DDBJ whole genome shotgun (WGS) entry which is preliminary data.</text>
</comment>
<dbReference type="CDD" id="cd14667">
    <property type="entry name" value="3D_containing_proteins"/>
    <property type="match status" value="1"/>
</dbReference>
<sequence length="385" mass="41177">MGAVPVQGTHDPRPTGKLHAARWLHEHLRLILLSAILSFALTICLILLLHGASAMSVTVVDGGKSTVIQTRTTDVKSLFEEQNIKVGPNDDLSQALTASLQDGSRIVIDRAVGVKLAADGKSEIKYTTADTVQEALADLHVSVAAEDRVYPALGASVQDGTTIKIVRVKKDVVSTEHPVAYTIVKQPDNNLLEGKQKVVRTGKQGRLVKTYQRVYEDGKLVSEQMIAKSMEQPAVQQIVAVGAKKKAAAVKTLSYNPEAASQPRLLKLGGQTVKVKRSISNVTLTAYSAGPASTGKSKGDAGYGVTASGTQVSEGRTIAVDPKVIPIGWWVYIEGIGFRRAEDTGGAIKGKKIDVYFDSEKYANKFGLKRGYTVHVIGPVKPSAD</sequence>
<keyword evidence="5" id="KW-1185">Reference proteome</keyword>
<dbReference type="InterPro" id="IPR011098">
    <property type="entry name" value="G5_dom"/>
</dbReference>
<dbReference type="Pfam" id="PF03990">
    <property type="entry name" value="DUF348"/>
    <property type="match status" value="2"/>
</dbReference>
<dbReference type="InterPro" id="IPR059180">
    <property type="entry name" value="3D_YorM"/>
</dbReference>
<gene>
    <name evidence="4" type="ORF">H7C19_29875</name>
</gene>
<keyword evidence="2" id="KW-1133">Transmembrane helix</keyword>
<dbReference type="GO" id="GO:0009254">
    <property type="term" value="P:peptidoglycan turnover"/>
    <property type="evidence" value="ECO:0007669"/>
    <property type="project" value="InterPro"/>
</dbReference>
<dbReference type="Gene3D" id="2.20.230.10">
    <property type="entry name" value="Resuscitation-promoting factor rpfb"/>
    <property type="match status" value="1"/>
</dbReference>